<comment type="caution">
    <text evidence="6">The sequence shown here is derived from an EMBL/GenBank/DDBJ whole genome shotgun (WGS) entry which is preliminary data.</text>
</comment>
<dbReference type="GO" id="GO:0016829">
    <property type="term" value="F:lyase activity"/>
    <property type="evidence" value="ECO:0007669"/>
    <property type="project" value="UniProtKB-KW"/>
</dbReference>
<comment type="pathway">
    <text evidence="1">Carbohydrate acid metabolism.</text>
</comment>
<dbReference type="InterPro" id="IPR013785">
    <property type="entry name" value="Aldolase_TIM"/>
</dbReference>
<sequence length="315" mass="33602">MDTATATLSLCQWLSYSSLSSSSTSMRMPVKVSCKSSQLSASPVDKTLCQIKNSGVIACLRANSAEVALEAANAAIAGGISVLEIVMSTPGVFEVLQQLVKEHPTTALGVGTILRIEDAKTAINSGAKFLMSPAIVKDIMDYYIHSEEILYIPGTMTPTEILSASDAGARMVKVYPVSALGGFQYISAIKKPFPHVSMVASQGITIDSIGDYISRGASSVVLSDAIFDKEAIAQHNFDKIYNLAYSATLLANKACKAQFPLLDLRSQPHHCNQHCPSMITTADQTFVSFTAACALTCCIRCLHVHSMCLKCCATV</sequence>
<protein>
    <recommendedName>
        <fullName evidence="8">KHG/KDPG aldolase</fullName>
    </recommendedName>
</protein>
<comment type="subunit">
    <text evidence="3">Homotrimer.</text>
</comment>
<dbReference type="CDD" id="cd00452">
    <property type="entry name" value="KDPG_aldolase"/>
    <property type="match status" value="1"/>
</dbReference>
<dbReference type="InterPro" id="IPR000887">
    <property type="entry name" value="Aldlse_KDPG_KHG"/>
</dbReference>
<reference evidence="6 7" key="1">
    <citation type="submission" date="2024-01" db="EMBL/GenBank/DDBJ databases">
        <title>The genomes of 5 underutilized Papilionoideae crops provide insights into root nodulation and disease resistance.</title>
        <authorList>
            <person name="Yuan L."/>
        </authorList>
    </citation>
    <scope>NUCLEOTIDE SEQUENCE [LARGE SCALE GENOMIC DNA]</scope>
    <source>
        <strain evidence="6">LY-2023</strain>
        <tissue evidence="6">Leaf</tissue>
    </source>
</reference>
<dbReference type="PANTHER" id="PTHR30246">
    <property type="entry name" value="2-KETO-3-DEOXY-6-PHOSPHOGLUCONATE ALDOLASE"/>
    <property type="match status" value="1"/>
</dbReference>
<dbReference type="PANTHER" id="PTHR30246:SF1">
    <property type="entry name" value="2-DEHYDRO-3-DEOXY-6-PHOSPHOGALACTONATE ALDOLASE-RELATED"/>
    <property type="match status" value="1"/>
</dbReference>
<dbReference type="Proteomes" id="UP001359559">
    <property type="component" value="Unassembled WGS sequence"/>
</dbReference>
<name>A0AAN9JBY2_CLITE</name>
<evidence type="ECO:0000256" key="5">
    <source>
        <dbReference type="ARBA" id="ARBA00023277"/>
    </source>
</evidence>
<evidence type="ECO:0000256" key="2">
    <source>
        <dbReference type="ARBA" id="ARBA00006906"/>
    </source>
</evidence>
<dbReference type="Pfam" id="PF01081">
    <property type="entry name" value="Aldolase"/>
    <property type="match status" value="1"/>
</dbReference>
<accession>A0AAN9JBY2</accession>
<comment type="similarity">
    <text evidence="2">Belongs to the KHG/KDPG aldolase family.</text>
</comment>
<keyword evidence="5" id="KW-0119">Carbohydrate metabolism</keyword>
<evidence type="ECO:0000256" key="3">
    <source>
        <dbReference type="ARBA" id="ARBA00011233"/>
    </source>
</evidence>
<evidence type="ECO:0000313" key="6">
    <source>
        <dbReference type="EMBL" id="KAK7295336.1"/>
    </source>
</evidence>
<dbReference type="AlphaFoldDB" id="A0AAN9JBY2"/>
<organism evidence="6 7">
    <name type="scientific">Clitoria ternatea</name>
    <name type="common">Butterfly pea</name>
    <dbReference type="NCBI Taxonomy" id="43366"/>
    <lineage>
        <taxon>Eukaryota</taxon>
        <taxon>Viridiplantae</taxon>
        <taxon>Streptophyta</taxon>
        <taxon>Embryophyta</taxon>
        <taxon>Tracheophyta</taxon>
        <taxon>Spermatophyta</taxon>
        <taxon>Magnoliopsida</taxon>
        <taxon>eudicotyledons</taxon>
        <taxon>Gunneridae</taxon>
        <taxon>Pentapetalae</taxon>
        <taxon>rosids</taxon>
        <taxon>fabids</taxon>
        <taxon>Fabales</taxon>
        <taxon>Fabaceae</taxon>
        <taxon>Papilionoideae</taxon>
        <taxon>50 kb inversion clade</taxon>
        <taxon>NPAAA clade</taxon>
        <taxon>indigoferoid/millettioid clade</taxon>
        <taxon>Phaseoleae</taxon>
        <taxon>Clitoria</taxon>
    </lineage>
</organism>
<keyword evidence="7" id="KW-1185">Reference proteome</keyword>
<dbReference type="EMBL" id="JAYKXN010000004">
    <property type="protein sequence ID" value="KAK7295336.1"/>
    <property type="molecule type" value="Genomic_DNA"/>
</dbReference>
<evidence type="ECO:0008006" key="8">
    <source>
        <dbReference type="Google" id="ProtNLM"/>
    </source>
</evidence>
<keyword evidence="4" id="KW-0456">Lyase</keyword>
<gene>
    <name evidence="6" type="ORF">RJT34_18243</name>
</gene>
<dbReference type="SUPFAM" id="SSF51569">
    <property type="entry name" value="Aldolase"/>
    <property type="match status" value="1"/>
</dbReference>
<evidence type="ECO:0000256" key="4">
    <source>
        <dbReference type="ARBA" id="ARBA00023239"/>
    </source>
</evidence>
<proteinExistence type="inferred from homology"/>
<evidence type="ECO:0000256" key="1">
    <source>
        <dbReference type="ARBA" id="ARBA00004761"/>
    </source>
</evidence>
<evidence type="ECO:0000313" key="7">
    <source>
        <dbReference type="Proteomes" id="UP001359559"/>
    </source>
</evidence>
<dbReference type="Gene3D" id="3.20.20.70">
    <property type="entry name" value="Aldolase class I"/>
    <property type="match status" value="1"/>
</dbReference>